<feature type="compositionally biased region" description="Low complexity" evidence="1">
    <location>
        <begin position="616"/>
        <end position="627"/>
    </location>
</feature>
<dbReference type="PROSITE" id="PS50010">
    <property type="entry name" value="DH_2"/>
    <property type="match status" value="1"/>
</dbReference>
<feature type="region of interest" description="Disordered" evidence="1">
    <location>
        <begin position="735"/>
        <end position="767"/>
    </location>
</feature>
<evidence type="ECO:0000313" key="4">
    <source>
        <dbReference type="Proteomes" id="UP001230188"/>
    </source>
</evidence>
<dbReference type="InterPro" id="IPR000219">
    <property type="entry name" value="DH_dom"/>
</dbReference>
<feature type="compositionally biased region" description="Basic and acidic residues" evidence="1">
    <location>
        <begin position="19"/>
        <end position="29"/>
    </location>
</feature>
<protein>
    <recommendedName>
        <fullName evidence="2">DH domain-containing protein</fullName>
    </recommendedName>
</protein>
<dbReference type="GO" id="GO:0005737">
    <property type="term" value="C:cytoplasm"/>
    <property type="evidence" value="ECO:0007669"/>
    <property type="project" value="TreeGrafter"/>
</dbReference>
<feature type="domain" description="DH" evidence="2">
    <location>
        <begin position="307"/>
        <end position="508"/>
    </location>
</feature>
<dbReference type="InterPro" id="IPR035899">
    <property type="entry name" value="DBL_dom_sf"/>
</dbReference>
<dbReference type="Gene3D" id="2.30.30.140">
    <property type="match status" value="1"/>
</dbReference>
<evidence type="ECO:0000259" key="2">
    <source>
        <dbReference type="PROSITE" id="PS50010"/>
    </source>
</evidence>
<dbReference type="InterPro" id="IPR051092">
    <property type="entry name" value="FYVE_RhoGEF_PH"/>
</dbReference>
<reference evidence="3" key="1">
    <citation type="submission" date="2023-01" db="EMBL/GenBank/DDBJ databases">
        <title>Metagenome sequencing of chrysophaentin producing Chrysophaeum taylorii.</title>
        <authorList>
            <person name="Davison J."/>
            <person name="Bewley C."/>
        </authorList>
    </citation>
    <scope>NUCLEOTIDE SEQUENCE</scope>
    <source>
        <strain evidence="3">NIES-1699</strain>
    </source>
</reference>
<keyword evidence="4" id="KW-1185">Reference proteome</keyword>
<evidence type="ECO:0000313" key="3">
    <source>
        <dbReference type="EMBL" id="KAJ8612883.1"/>
    </source>
</evidence>
<name>A0AAD7UND6_9STRA</name>
<feature type="compositionally biased region" description="Basic and acidic residues" evidence="1">
    <location>
        <begin position="599"/>
        <end position="609"/>
    </location>
</feature>
<dbReference type="GO" id="GO:0005085">
    <property type="term" value="F:guanyl-nucleotide exchange factor activity"/>
    <property type="evidence" value="ECO:0007669"/>
    <property type="project" value="InterPro"/>
</dbReference>
<feature type="region of interest" description="Disordered" evidence="1">
    <location>
        <begin position="19"/>
        <end position="38"/>
    </location>
</feature>
<dbReference type="AlphaFoldDB" id="A0AAD7UND6"/>
<dbReference type="CDD" id="cd04508">
    <property type="entry name" value="Tudor_SF"/>
    <property type="match status" value="1"/>
</dbReference>
<dbReference type="Gene3D" id="1.20.900.10">
    <property type="entry name" value="Dbl homology (DH) domain"/>
    <property type="match status" value="1"/>
</dbReference>
<gene>
    <name evidence="3" type="ORF">CTAYLR_002087</name>
</gene>
<dbReference type="Proteomes" id="UP001230188">
    <property type="component" value="Unassembled WGS sequence"/>
</dbReference>
<dbReference type="PANTHER" id="PTHR12673:SF159">
    <property type="entry name" value="LD03170P"/>
    <property type="match status" value="1"/>
</dbReference>
<dbReference type="Gene3D" id="2.30.29.30">
    <property type="entry name" value="Pleckstrin-homology domain (PH domain)/Phosphotyrosine-binding domain (PTB)"/>
    <property type="match status" value="1"/>
</dbReference>
<comment type="caution">
    <text evidence="3">The sequence shown here is derived from an EMBL/GenBank/DDBJ whole genome shotgun (WGS) entry which is preliminary data.</text>
</comment>
<evidence type="ECO:0000256" key="1">
    <source>
        <dbReference type="SAM" id="MobiDB-lite"/>
    </source>
</evidence>
<organism evidence="3 4">
    <name type="scientific">Chrysophaeum taylorii</name>
    <dbReference type="NCBI Taxonomy" id="2483200"/>
    <lineage>
        <taxon>Eukaryota</taxon>
        <taxon>Sar</taxon>
        <taxon>Stramenopiles</taxon>
        <taxon>Ochrophyta</taxon>
        <taxon>Pelagophyceae</taxon>
        <taxon>Pelagomonadales</taxon>
        <taxon>Pelagomonadaceae</taxon>
        <taxon>Chrysophaeum</taxon>
    </lineage>
</organism>
<dbReference type="SUPFAM" id="SSF48065">
    <property type="entry name" value="DBL homology domain (DH-domain)"/>
    <property type="match status" value="1"/>
</dbReference>
<feature type="region of interest" description="Disordered" evidence="1">
    <location>
        <begin position="576"/>
        <end position="630"/>
    </location>
</feature>
<feature type="compositionally biased region" description="Low complexity" evidence="1">
    <location>
        <begin position="582"/>
        <end position="595"/>
    </location>
</feature>
<sequence>MIETEVGLERQALAERMARLQKERKRSPEPVRLSVHDPLASEVESERRRVAERVARLGRRQDDEERMEAAETSWFRFGPSRKIRRSVSTPPVMAKERERLLCYDLFALEEAEEEFGYEVGAAVEARWQSGPIYYRGKIAATSRDGSTFTVAYDDGSVESEVGLANVRPLAAGARSRSREEIRREMRKFYERHNPAKLPHVDALLDRCGAGNEEALLEAIERKYENQPVMTPIASVAIEVAHQAVLAASKAAARAEIFAIYAAKKPAKIREVDALLSRSGGSEAELLAAVKCKYLPPSKTRVSKAFLTRANVVREIARSEDEFALRLRTLDERIAQPLRRKTDTPRVAPEQRFFVQDVLKLVAECEGLSQLSQKLRADLDAQLPRPRRLLSTGAVDRGHRLSLDDDSDLLYECRAGYVFRRFGPFFKMFAAYARRFQETVQARAFLSSLLDDDDLDVSGALSAPVERLRDYARLLGELVRLTPADHVDAKDAELAVDAVQDALRHVDQTLQGDVAFKRLVQILEPESLGSLLDVPTRKLLKEGQLEEIRYGATGGRVGVRPVRALALSDRLLLVARRPSSTKQQQQQQQQQQSSSSARALLDRQRQELSRRRSFIFSTNSSPPTSKSKQLLADATKETKGRLLHDLAYDEISAIEPCDDSVAYSTRHLDESKLEDVDCDDDDTLLFDDNDDDTLFRIETTVGRVVVLRADSPRAKNAWLGTLADLRDEVANLPRAFDTHKNYHRNSSTSSSTRPPLLQRRNSESNATHHARAKASTLFGFVPSSTTAISFSSRRTLFDAAP</sequence>
<dbReference type="Pfam" id="PF00621">
    <property type="entry name" value="RhoGEF"/>
    <property type="match status" value="1"/>
</dbReference>
<dbReference type="EMBL" id="JAQMWT010000040">
    <property type="protein sequence ID" value="KAJ8612883.1"/>
    <property type="molecule type" value="Genomic_DNA"/>
</dbReference>
<proteinExistence type="predicted"/>
<dbReference type="PANTHER" id="PTHR12673">
    <property type="entry name" value="FACIOGENITAL DYSPLASIA PROTEIN"/>
    <property type="match status" value="1"/>
</dbReference>
<accession>A0AAD7UND6</accession>
<dbReference type="InterPro" id="IPR011993">
    <property type="entry name" value="PH-like_dom_sf"/>
</dbReference>